<accession>A0A8H6Z6U3</accession>
<feature type="region of interest" description="Disordered" evidence="1">
    <location>
        <begin position="1"/>
        <end position="25"/>
    </location>
</feature>
<dbReference type="OrthoDB" id="3023306at2759"/>
<evidence type="ECO:0000313" key="2">
    <source>
        <dbReference type="EMBL" id="KAF7371942.1"/>
    </source>
</evidence>
<gene>
    <name evidence="2" type="ORF">MVEN_00052100</name>
</gene>
<proteinExistence type="predicted"/>
<keyword evidence="3" id="KW-1185">Reference proteome</keyword>
<comment type="caution">
    <text evidence="2">The sequence shown here is derived from an EMBL/GenBank/DDBJ whole genome shotgun (WGS) entry which is preliminary data.</text>
</comment>
<evidence type="ECO:0000256" key="1">
    <source>
        <dbReference type="SAM" id="MobiDB-lite"/>
    </source>
</evidence>
<sequence>MPTSPRPPRRLLTSLGPHFEDVDSISTAPTRPYQQYASGAGPTPSSVSIATAVTGVQGATGALYESFHDDKAQILRTIIEREIGVALQLPPHIRPPKVDAPSKYRGEDDTVTDVFMTFVEMLCTWLRAQMLCGHEPGVDEFRLTMLKTHLTGFALEWFIQNVNSSHFADRTLMTFTDAVCALHRRFVTSANAQRATRAFDAVRYDDAKGPDAFAELLIKRANRMNHIPDEFAMNEDS</sequence>
<dbReference type="Proteomes" id="UP000620124">
    <property type="component" value="Unassembled WGS sequence"/>
</dbReference>
<protein>
    <submittedName>
        <fullName evidence="2">Transposon Tf2-12 polyprotein</fullName>
    </submittedName>
</protein>
<name>A0A8H6Z6U3_9AGAR</name>
<reference evidence="2" key="1">
    <citation type="submission" date="2020-05" db="EMBL/GenBank/DDBJ databases">
        <title>Mycena genomes resolve the evolution of fungal bioluminescence.</title>
        <authorList>
            <person name="Tsai I.J."/>
        </authorList>
    </citation>
    <scope>NUCLEOTIDE SEQUENCE</scope>
    <source>
        <strain evidence="2">CCC161011</strain>
    </source>
</reference>
<organism evidence="2 3">
    <name type="scientific">Mycena venus</name>
    <dbReference type="NCBI Taxonomy" id="2733690"/>
    <lineage>
        <taxon>Eukaryota</taxon>
        <taxon>Fungi</taxon>
        <taxon>Dikarya</taxon>
        <taxon>Basidiomycota</taxon>
        <taxon>Agaricomycotina</taxon>
        <taxon>Agaricomycetes</taxon>
        <taxon>Agaricomycetidae</taxon>
        <taxon>Agaricales</taxon>
        <taxon>Marasmiineae</taxon>
        <taxon>Mycenaceae</taxon>
        <taxon>Mycena</taxon>
    </lineage>
</organism>
<dbReference type="EMBL" id="JACAZI010000001">
    <property type="protein sequence ID" value="KAF7371942.1"/>
    <property type="molecule type" value="Genomic_DNA"/>
</dbReference>
<dbReference type="AlphaFoldDB" id="A0A8H6Z6U3"/>
<evidence type="ECO:0000313" key="3">
    <source>
        <dbReference type="Proteomes" id="UP000620124"/>
    </source>
</evidence>